<dbReference type="Proteomes" id="UP000325081">
    <property type="component" value="Unassembled WGS sequence"/>
</dbReference>
<dbReference type="PANTHER" id="PTHR10242:SF7">
    <property type="entry name" value="HHH-GPD DOMAIN-CONTAINING PROTEIN"/>
    <property type="match status" value="1"/>
</dbReference>
<sequence length="362" mass="41533">MKVLEFELDIGRSSDDYVSKDFCLEKVVCNHGFFMMAPNRWIPSEKCLIRPLHLNSSNKNVTVYITQSTISKNFIFVTVLHSNEHQFSDDDKEEIQGMVSRMLRISERDDRMVKEFHIRCPEAKETGSAQIFRSPTLFEDIVKTILLCHCSWARSLKMAEALCKLGGNGNGSKRKRLSSSSSSCCWRIQYQYCMGNFPSPQQIAGLHEKKLDDNCKLGYRASIILELARTILNGSFDVDGLQHLDHDKLRPILMRKKGFGPFVVANIMMCLGFYQHIPVDTETIKHLEQVVHGKTGITTTIHGRVVISEIYDKYAPFQCLVYWMERVKYYETKLGKLSDLPHWKYPNATTTNFKTCTSGEDS</sequence>
<dbReference type="GO" id="GO:0005634">
    <property type="term" value="C:nucleus"/>
    <property type="evidence" value="ECO:0007669"/>
    <property type="project" value="TreeGrafter"/>
</dbReference>
<reference evidence="2" key="1">
    <citation type="journal article" date="2019" name="Curr. Biol.">
        <title>Genome Sequence of Striga asiatica Provides Insight into the Evolution of Plant Parasitism.</title>
        <authorList>
            <person name="Yoshida S."/>
            <person name="Kim S."/>
            <person name="Wafula E.K."/>
            <person name="Tanskanen J."/>
            <person name="Kim Y.M."/>
            <person name="Honaas L."/>
            <person name="Yang Z."/>
            <person name="Spallek T."/>
            <person name="Conn C.E."/>
            <person name="Ichihashi Y."/>
            <person name="Cheong K."/>
            <person name="Cui S."/>
            <person name="Der J.P."/>
            <person name="Gundlach H."/>
            <person name="Jiao Y."/>
            <person name="Hori C."/>
            <person name="Ishida J.K."/>
            <person name="Kasahara H."/>
            <person name="Kiba T."/>
            <person name="Kim M.S."/>
            <person name="Koo N."/>
            <person name="Laohavisit A."/>
            <person name="Lee Y.H."/>
            <person name="Lumba S."/>
            <person name="McCourt P."/>
            <person name="Mortimer J.C."/>
            <person name="Mutuku J.M."/>
            <person name="Nomura T."/>
            <person name="Sasaki-Sekimoto Y."/>
            <person name="Seto Y."/>
            <person name="Wang Y."/>
            <person name="Wakatake T."/>
            <person name="Sakakibara H."/>
            <person name="Demura T."/>
            <person name="Yamaguchi S."/>
            <person name="Yoneyama K."/>
            <person name="Manabe R.I."/>
            <person name="Nelson D.C."/>
            <person name="Schulman A.H."/>
            <person name="Timko M.P."/>
            <person name="dePamphilis C.W."/>
            <person name="Choi D."/>
            <person name="Shirasu K."/>
        </authorList>
    </citation>
    <scope>NUCLEOTIDE SEQUENCE [LARGE SCALE GENOMIC DNA]</scope>
    <source>
        <strain evidence="2">cv. UVA1</strain>
    </source>
</reference>
<keyword evidence="2" id="KW-1185">Reference proteome</keyword>
<comment type="caution">
    <text evidence="1">The sequence shown here is derived from an EMBL/GenBank/DDBJ whole genome shotgun (WGS) entry which is preliminary data.</text>
</comment>
<dbReference type="InterPro" id="IPR052054">
    <property type="entry name" value="Oxidative_DNA_repair_enzyme"/>
</dbReference>
<dbReference type="PANTHER" id="PTHR10242">
    <property type="entry name" value="8-OXOGUANINE DNA GLYCOSYLASE"/>
    <property type="match status" value="1"/>
</dbReference>
<dbReference type="SUPFAM" id="SSF48150">
    <property type="entry name" value="DNA-glycosylase"/>
    <property type="match status" value="1"/>
</dbReference>
<dbReference type="EMBL" id="BKCP01004406">
    <property type="protein sequence ID" value="GER31014.1"/>
    <property type="molecule type" value="Genomic_DNA"/>
</dbReference>
<accession>A0A5A7PED5</accession>
<dbReference type="OrthoDB" id="912102at2759"/>
<dbReference type="Gene3D" id="1.10.340.30">
    <property type="entry name" value="Hypothetical protein, domain 2"/>
    <property type="match status" value="1"/>
</dbReference>
<proteinExistence type="predicted"/>
<dbReference type="GO" id="GO:0034039">
    <property type="term" value="F:8-oxo-7,8-dihydroguanine DNA N-glycosylase activity"/>
    <property type="evidence" value="ECO:0007669"/>
    <property type="project" value="TreeGrafter"/>
</dbReference>
<gene>
    <name evidence="1" type="ORF">STAS_06987</name>
</gene>
<protein>
    <submittedName>
        <fullName evidence="1">DNA glycosylase</fullName>
    </submittedName>
</protein>
<evidence type="ECO:0000313" key="1">
    <source>
        <dbReference type="EMBL" id="GER31014.1"/>
    </source>
</evidence>
<evidence type="ECO:0000313" key="2">
    <source>
        <dbReference type="Proteomes" id="UP000325081"/>
    </source>
</evidence>
<organism evidence="1 2">
    <name type="scientific">Striga asiatica</name>
    <name type="common">Asiatic witchweed</name>
    <name type="synonym">Buchnera asiatica</name>
    <dbReference type="NCBI Taxonomy" id="4170"/>
    <lineage>
        <taxon>Eukaryota</taxon>
        <taxon>Viridiplantae</taxon>
        <taxon>Streptophyta</taxon>
        <taxon>Embryophyta</taxon>
        <taxon>Tracheophyta</taxon>
        <taxon>Spermatophyta</taxon>
        <taxon>Magnoliopsida</taxon>
        <taxon>eudicotyledons</taxon>
        <taxon>Gunneridae</taxon>
        <taxon>Pentapetalae</taxon>
        <taxon>asterids</taxon>
        <taxon>lamiids</taxon>
        <taxon>Lamiales</taxon>
        <taxon>Orobanchaceae</taxon>
        <taxon>Buchnereae</taxon>
        <taxon>Striga</taxon>
    </lineage>
</organism>
<dbReference type="AlphaFoldDB" id="A0A5A7PED5"/>
<name>A0A5A7PED5_STRAF</name>
<dbReference type="GO" id="GO:0006285">
    <property type="term" value="P:base-excision repair, AP site formation"/>
    <property type="evidence" value="ECO:0007669"/>
    <property type="project" value="TreeGrafter"/>
</dbReference>
<dbReference type="InterPro" id="IPR011257">
    <property type="entry name" value="DNA_glycosylase"/>
</dbReference>